<dbReference type="KEGG" id="amuc:Pan181_06680"/>
<dbReference type="OrthoDB" id="252884at2"/>
<feature type="transmembrane region" description="Helical" evidence="2">
    <location>
        <begin position="29"/>
        <end position="49"/>
    </location>
</feature>
<accession>A0A518AIE4</accession>
<evidence type="ECO:0000313" key="3">
    <source>
        <dbReference type="EMBL" id="QDU54486.1"/>
    </source>
</evidence>
<keyword evidence="2" id="KW-0472">Membrane</keyword>
<keyword evidence="4" id="KW-1185">Reference proteome</keyword>
<reference evidence="3 4" key="1">
    <citation type="submission" date="2019-02" db="EMBL/GenBank/DDBJ databases">
        <title>Deep-cultivation of Planctomycetes and their phenomic and genomic characterization uncovers novel biology.</title>
        <authorList>
            <person name="Wiegand S."/>
            <person name="Jogler M."/>
            <person name="Boedeker C."/>
            <person name="Pinto D."/>
            <person name="Vollmers J."/>
            <person name="Rivas-Marin E."/>
            <person name="Kohn T."/>
            <person name="Peeters S.H."/>
            <person name="Heuer A."/>
            <person name="Rast P."/>
            <person name="Oberbeckmann S."/>
            <person name="Bunk B."/>
            <person name="Jeske O."/>
            <person name="Meyerdierks A."/>
            <person name="Storesund J.E."/>
            <person name="Kallscheuer N."/>
            <person name="Luecker S."/>
            <person name="Lage O.M."/>
            <person name="Pohl T."/>
            <person name="Merkel B.J."/>
            <person name="Hornburger P."/>
            <person name="Mueller R.-W."/>
            <person name="Bruemmer F."/>
            <person name="Labrenz M."/>
            <person name="Spormann A.M."/>
            <person name="Op den Camp H."/>
            <person name="Overmann J."/>
            <person name="Amann R."/>
            <person name="Jetten M.S.M."/>
            <person name="Mascher T."/>
            <person name="Medema M.H."/>
            <person name="Devos D.P."/>
            <person name="Kaster A.-K."/>
            <person name="Ovreas L."/>
            <person name="Rohde M."/>
            <person name="Galperin M.Y."/>
            <person name="Jogler C."/>
        </authorList>
    </citation>
    <scope>NUCLEOTIDE SEQUENCE [LARGE SCALE GENOMIC DNA]</scope>
    <source>
        <strain evidence="3 4">Pan181</strain>
    </source>
</reference>
<sequence length="402" mass="45048">MAIVFQLTLALLLLGSFVACYFCSKVWHWSQVLLAETVFLLGLAFLILAGEVFRIQQVYGKDNKQNLARIEQLEPVVDGLQFGTNNLRVINSLEADEVPVRMMEGSSEDEPGRMLSVRDLDHELGMVTRARGRMWRDASIAGINNGTIALTVPAPDPHGIKAGAILYVFEQGQPAPLNQRGPSYIGEFRVSDVAGQQVQLQPAGEFDERSVQRLSTTQSPWILYENMPLDQYPDGQMEILTDVSAEQLKQLIPPQSVEEYLRQGGPTQPGDDDWNKVGYDQEGNYVPRDAWNGSTQFKYRRSLRDYNLLFQEASKRYTQMEADFNALTADNKKLETALASAKKVQAAHEAEQQKLRTDLAGVTRDREAIEAHRSQVETQLSNAQGLLEEAIQQNTELAKSMN</sequence>
<feature type="coiled-coil region" evidence="1">
    <location>
        <begin position="317"/>
        <end position="400"/>
    </location>
</feature>
<dbReference type="Proteomes" id="UP000315750">
    <property type="component" value="Chromosome"/>
</dbReference>
<evidence type="ECO:0000256" key="1">
    <source>
        <dbReference type="SAM" id="Coils"/>
    </source>
</evidence>
<proteinExistence type="predicted"/>
<keyword evidence="1" id="KW-0175">Coiled coil</keyword>
<protein>
    <submittedName>
        <fullName evidence="3">Uncharacterized protein</fullName>
    </submittedName>
</protein>
<organism evidence="3 4">
    <name type="scientific">Aeoliella mucimassa</name>
    <dbReference type="NCBI Taxonomy" id="2527972"/>
    <lineage>
        <taxon>Bacteria</taxon>
        <taxon>Pseudomonadati</taxon>
        <taxon>Planctomycetota</taxon>
        <taxon>Planctomycetia</taxon>
        <taxon>Pirellulales</taxon>
        <taxon>Lacipirellulaceae</taxon>
        <taxon>Aeoliella</taxon>
    </lineage>
</organism>
<keyword evidence="2" id="KW-1133">Transmembrane helix</keyword>
<dbReference type="EMBL" id="CP036278">
    <property type="protein sequence ID" value="QDU54486.1"/>
    <property type="molecule type" value="Genomic_DNA"/>
</dbReference>
<dbReference type="RefSeq" id="WP_145245461.1">
    <property type="nucleotide sequence ID" value="NZ_CP036278.1"/>
</dbReference>
<evidence type="ECO:0000256" key="2">
    <source>
        <dbReference type="SAM" id="Phobius"/>
    </source>
</evidence>
<keyword evidence="2" id="KW-0812">Transmembrane</keyword>
<dbReference type="AlphaFoldDB" id="A0A518AIE4"/>
<evidence type="ECO:0000313" key="4">
    <source>
        <dbReference type="Proteomes" id="UP000315750"/>
    </source>
</evidence>
<name>A0A518AIE4_9BACT</name>
<gene>
    <name evidence="3" type="ORF">Pan181_06680</name>
</gene>